<name>A0A8D8HII1_CULPI</name>
<feature type="region of interest" description="Disordered" evidence="1">
    <location>
        <begin position="1"/>
        <end position="101"/>
    </location>
</feature>
<reference evidence="2" key="1">
    <citation type="submission" date="2021-05" db="EMBL/GenBank/DDBJ databases">
        <authorList>
            <person name="Alioto T."/>
            <person name="Alioto T."/>
            <person name="Gomez Garrido J."/>
        </authorList>
    </citation>
    <scope>NUCLEOTIDE SEQUENCE</scope>
</reference>
<evidence type="ECO:0000256" key="1">
    <source>
        <dbReference type="SAM" id="MobiDB-lite"/>
    </source>
</evidence>
<feature type="compositionally biased region" description="Basic residues" evidence="1">
    <location>
        <begin position="64"/>
        <end position="85"/>
    </location>
</feature>
<feature type="compositionally biased region" description="Basic and acidic residues" evidence="1">
    <location>
        <begin position="18"/>
        <end position="28"/>
    </location>
</feature>
<evidence type="ECO:0000313" key="2">
    <source>
        <dbReference type="EMBL" id="CAG6535474.1"/>
    </source>
</evidence>
<dbReference type="EMBL" id="HBUE01028223">
    <property type="protein sequence ID" value="CAG6455313.1"/>
    <property type="molecule type" value="Transcribed_RNA"/>
</dbReference>
<dbReference type="EMBL" id="HBUE01028218">
    <property type="protein sequence ID" value="CAG6455309.1"/>
    <property type="molecule type" value="Transcribed_RNA"/>
</dbReference>
<dbReference type="AlphaFoldDB" id="A0A8D8HII1"/>
<accession>A0A8D8HII1</accession>
<dbReference type="EMBL" id="HBUE01319922">
    <property type="protein sequence ID" value="CAG6587460.1"/>
    <property type="molecule type" value="Transcribed_RNA"/>
</dbReference>
<dbReference type="EMBL" id="HBUE01213415">
    <property type="protein sequence ID" value="CAG6535474.1"/>
    <property type="molecule type" value="Transcribed_RNA"/>
</dbReference>
<organism evidence="2">
    <name type="scientific">Culex pipiens</name>
    <name type="common">House mosquito</name>
    <dbReference type="NCBI Taxonomy" id="7175"/>
    <lineage>
        <taxon>Eukaryota</taxon>
        <taxon>Metazoa</taxon>
        <taxon>Ecdysozoa</taxon>
        <taxon>Arthropoda</taxon>
        <taxon>Hexapoda</taxon>
        <taxon>Insecta</taxon>
        <taxon>Pterygota</taxon>
        <taxon>Neoptera</taxon>
        <taxon>Endopterygota</taxon>
        <taxon>Diptera</taxon>
        <taxon>Nematocera</taxon>
        <taxon>Culicoidea</taxon>
        <taxon>Culicidae</taxon>
        <taxon>Culicinae</taxon>
        <taxon>Culicini</taxon>
        <taxon>Culex</taxon>
        <taxon>Culex</taxon>
    </lineage>
</organism>
<proteinExistence type="predicted"/>
<protein>
    <submittedName>
        <fullName evidence="2">(northern house mosquito) hypothetical protein</fullName>
    </submittedName>
</protein>
<sequence length="101" mass="10930">MAQGWPNADPNGQVPAVDGRKSVHHQSDRGGPGQVRVLAAEPVRPGHGQRAADGEEKAGTPARRPIRAHRHRRSIPRGGPRHQPNHRQALLGQRLNGPAPR</sequence>